<sequence length="248" mass="24661">MNHSHPFSPSAFAGQRALITGAAGGIGAACAELFAAAGADLILADVDAERVDTLAAELGARAAAGDLTDPAARAELVGLVEAAGGVDLLVPAAGVYPEAPVTEMSDEAWERVFAVNLGAVFALTRDLAAHVRDGGAVVTFGSIAGARGSRNHSAYAATKGAIASFTRSIALEFAGRAIRANAVAPGIIETAMSADLVAGSGESLLANTPLGRLGTAREVAGVVAFLCSDAASFITGEVIHVNGGLHMG</sequence>
<evidence type="ECO:0000259" key="4">
    <source>
        <dbReference type="SMART" id="SM00822"/>
    </source>
</evidence>
<dbReference type="Proteomes" id="UP000182237">
    <property type="component" value="Chromosome I"/>
</dbReference>
<dbReference type="InterPro" id="IPR020904">
    <property type="entry name" value="Sc_DH/Rdtase_CS"/>
</dbReference>
<accession>A0A1H1UXQ2</accession>
<dbReference type="PANTHER" id="PTHR24321:SF8">
    <property type="entry name" value="ESTRADIOL 17-BETA-DEHYDROGENASE 8-RELATED"/>
    <property type="match status" value="1"/>
</dbReference>
<dbReference type="InterPro" id="IPR036291">
    <property type="entry name" value="NAD(P)-bd_dom_sf"/>
</dbReference>
<dbReference type="PRINTS" id="PR00081">
    <property type="entry name" value="GDHRDH"/>
</dbReference>
<dbReference type="InterPro" id="IPR057326">
    <property type="entry name" value="KR_dom"/>
</dbReference>
<dbReference type="AlphaFoldDB" id="A0A1H1UXQ2"/>
<dbReference type="OrthoDB" id="3542748at2"/>
<comment type="similarity">
    <text evidence="1">Belongs to the short-chain dehydrogenases/reductases (SDR) family.</text>
</comment>
<reference evidence="5 6" key="1">
    <citation type="submission" date="2016-10" db="EMBL/GenBank/DDBJ databases">
        <authorList>
            <person name="de Groot N.N."/>
        </authorList>
    </citation>
    <scope>NUCLEOTIDE SEQUENCE [LARGE SCALE GENOMIC DNA]</scope>
    <source>
        <strain evidence="5 6">DSM 45434</strain>
    </source>
</reference>
<evidence type="ECO:0000313" key="5">
    <source>
        <dbReference type="EMBL" id="SDS77312.1"/>
    </source>
</evidence>
<dbReference type="STRING" id="1203190.GCA_000312345_02085"/>
<keyword evidence="3" id="KW-0520">NAD</keyword>
<dbReference type="PROSITE" id="PS00061">
    <property type="entry name" value="ADH_SHORT"/>
    <property type="match status" value="1"/>
</dbReference>
<dbReference type="eggNOG" id="COG1028">
    <property type="taxonomic scope" value="Bacteria"/>
</dbReference>
<dbReference type="InterPro" id="IPR002347">
    <property type="entry name" value="SDR_fam"/>
</dbReference>
<dbReference type="SUPFAM" id="SSF51735">
    <property type="entry name" value="NAD(P)-binding Rossmann-fold domains"/>
    <property type="match status" value="1"/>
</dbReference>
<evidence type="ECO:0000256" key="1">
    <source>
        <dbReference type="ARBA" id="ARBA00006484"/>
    </source>
</evidence>
<keyword evidence="6" id="KW-1185">Reference proteome</keyword>
<dbReference type="RefSeq" id="WP_019194869.1">
    <property type="nucleotide sequence ID" value="NZ_LT629765.1"/>
</dbReference>
<gene>
    <name evidence="5" type="ORF">SAMN04488539_2362</name>
</gene>
<dbReference type="PANTHER" id="PTHR24321">
    <property type="entry name" value="DEHYDROGENASES, SHORT CHAIN"/>
    <property type="match status" value="1"/>
</dbReference>
<keyword evidence="2" id="KW-0560">Oxidoreductase</keyword>
<dbReference type="PRINTS" id="PR00080">
    <property type="entry name" value="SDRFAMILY"/>
</dbReference>
<proteinExistence type="inferred from homology"/>
<organism evidence="5 6">
    <name type="scientific">Corynebacterium timonense</name>
    <dbReference type="NCBI Taxonomy" id="441500"/>
    <lineage>
        <taxon>Bacteria</taxon>
        <taxon>Bacillati</taxon>
        <taxon>Actinomycetota</taxon>
        <taxon>Actinomycetes</taxon>
        <taxon>Mycobacteriales</taxon>
        <taxon>Corynebacteriaceae</taxon>
        <taxon>Corynebacterium</taxon>
    </lineage>
</organism>
<evidence type="ECO:0000256" key="2">
    <source>
        <dbReference type="ARBA" id="ARBA00023002"/>
    </source>
</evidence>
<name>A0A1H1UXQ2_9CORY</name>
<feature type="domain" description="Ketoreductase" evidence="4">
    <location>
        <begin position="15"/>
        <end position="190"/>
    </location>
</feature>
<evidence type="ECO:0000256" key="3">
    <source>
        <dbReference type="ARBA" id="ARBA00023027"/>
    </source>
</evidence>
<protein>
    <submittedName>
        <fullName evidence="5">3-oxoacyl-[acyl-carrier protein] reductase</fullName>
    </submittedName>
</protein>
<evidence type="ECO:0000313" key="6">
    <source>
        <dbReference type="Proteomes" id="UP000182237"/>
    </source>
</evidence>
<dbReference type="Gene3D" id="3.40.50.720">
    <property type="entry name" value="NAD(P)-binding Rossmann-like Domain"/>
    <property type="match status" value="1"/>
</dbReference>
<dbReference type="GO" id="GO:0016491">
    <property type="term" value="F:oxidoreductase activity"/>
    <property type="evidence" value="ECO:0007669"/>
    <property type="project" value="UniProtKB-KW"/>
</dbReference>
<dbReference type="SMART" id="SM00822">
    <property type="entry name" value="PKS_KR"/>
    <property type="match status" value="1"/>
</dbReference>
<dbReference type="Pfam" id="PF13561">
    <property type="entry name" value="adh_short_C2"/>
    <property type="match status" value="1"/>
</dbReference>
<dbReference type="FunFam" id="3.40.50.720:FF:000084">
    <property type="entry name" value="Short-chain dehydrogenase reductase"/>
    <property type="match status" value="1"/>
</dbReference>
<dbReference type="EMBL" id="LT629765">
    <property type="protein sequence ID" value="SDS77312.1"/>
    <property type="molecule type" value="Genomic_DNA"/>
</dbReference>